<dbReference type="Proteomes" id="UP001159364">
    <property type="component" value="Linkage Group LG09"/>
</dbReference>
<evidence type="ECO:0000256" key="1">
    <source>
        <dbReference type="SAM" id="MobiDB-lite"/>
    </source>
</evidence>
<gene>
    <name evidence="3" type="ORF">K2173_001881</name>
</gene>
<dbReference type="Pfam" id="PF09133">
    <property type="entry name" value="SANTA"/>
    <property type="match status" value="1"/>
</dbReference>
<protein>
    <recommendedName>
        <fullName evidence="2">SANTA domain-containing protein</fullName>
    </recommendedName>
</protein>
<feature type="domain" description="SANTA" evidence="2">
    <location>
        <begin position="30"/>
        <end position="121"/>
    </location>
</feature>
<comment type="caution">
    <text evidence="3">The sequence shown here is derived from an EMBL/GenBank/DDBJ whole genome shotgun (WGS) entry which is preliminary data.</text>
</comment>
<organism evidence="3 4">
    <name type="scientific">Erythroxylum novogranatense</name>
    <dbReference type="NCBI Taxonomy" id="1862640"/>
    <lineage>
        <taxon>Eukaryota</taxon>
        <taxon>Viridiplantae</taxon>
        <taxon>Streptophyta</taxon>
        <taxon>Embryophyta</taxon>
        <taxon>Tracheophyta</taxon>
        <taxon>Spermatophyta</taxon>
        <taxon>Magnoliopsida</taxon>
        <taxon>eudicotyledons</taxon>
        <taxon>Gunneridae</taxon>
        <taxon>Pentapetalae</taxon>
        <taxon>rosids</taxon>
        <taxon>fabids</taxon>
        <taxon>Malpighiales</taxon>
        <taxon>Erythroxylaceae</taxon>
        <taxon>Erythroxylum</taxon>
    </lineage>
</organism>
<dbReference type="AlphaFoldDB" id="A0AAV8SPJ6"/>
<feature type="compositionally biased region" description="Polar residues" evidence="1">
    <location>
        <begin position="291"/>
        <end position="302"/>
    </location>
</feature>
<evidence type="ECO:0000313" key="4">
    <source>
        <dbReference type="Proteomes" id="UP001159364"/>
    </source>
</evidence>
<feature type="region of interest" description="Disordered" evidence="1">
    <location>
        <begin position="287"/>
        <end position="311"/>
    </location>
</feature>
<dbReference type="EMBL" id="JAIWQS010000009">
    <property type="protein sequence ID" value="KAJ8753983.1"/>
    <property type="molecule type" value="Genomic_DNA"/>
</dbReference>
<accession>A0AAV8SPJ6</accession>
<dbReference type="InterPro" id="IPR053090">
    <property type="entry name" value="Centromere_KNL-2_homolog"/>
</dbReference>
<dbReference type="PANTHER" id="PTHR35311:SF9">
    <property type="entry name" value="KINETOCHORE-ASSOCIATED PROTEIN KNL-2 HOMOLOG"/>
    <property type="match status" value="1"/>
</dbReference>
<name>A0AAV8SPJ6_9ROSI</name>
<dbReference type="InterPro" id="IPR015216">
    <property type="entry name" value="SANTA"/>
</dbReference>
<keyword evidence="4" id="KW-1185">Reference proteome</keyword>
<reference evidence="3 4" key="1">
    <citation type="submission" date="2021-09" db="EMBL/GenBank/DDBJ databases">
        <title>Genomic insights and catalytic innovation underlie evolution of tropane alkaloids biosynthesis.</title>
        <authorList>
            <person name="Wang Y.-J."/>
            <person name="Tian T."/>
            <person name="Huang J.-P."/>
            <person name="Huang S.-X."/>
        </authorList>
    </citation>
    <scope>NUCLEOTIDE SEQUENCE [LARGE SCALE GENOMIC DNA]</scope>
    <source>
        <strain evidence="3">KIB-2018</strain>
        <tissue evidence="3">Leaf</tissue>
    </source>
</reference>
<sequence length="644" mass="71421">MAASNQPREATTVTEKANNAASCSYFQKTVSLHDWWLIKADEDFEGKKLAVAGFTSGEQQALRVFHSAPITKRFDVFTIETADGVTVIFQGLMNKTRTLQNGFSSEVLRYFLLGFPPHWEECAKKCFEQMVNSGTDWQELSDINQSVTDTEVPVLTGEDSCLVFTPSKDKKEDNHDSMDARDSYYSVSKNINIKSSESVTTDNDVAICVQGRLYVNTSLSVLNDKLEPSILHKEYGTNLSTTIENVVDNVDSDARVIFPPSFNSSTTAGGSSKDFSGIQVELSSYDGVGSPETSIDLESNKNSQEEPIMKSKTNEPARLCCAPTNNNASEECLVYKGSNTDDHGIINLKQIDSTGIAGLTVFSGELSSSMKQQENLGDKDGLKNDTAIFSITLFSYGPEPMVGFTDENREILEDCLPGTPDVADSANHPDMSNKHPGPAGNGNASHMLELDKLNDNPNASCPRRSSRHLSILTDKRKSTSGCLFKHKDKNSKSEMEFRSVEKRKKTSLTSRTQELVNVQDAMKRAAKSLINFPKNLESNGKKQRKVTVEGGSSMKKAKRKISFDPNGGKEKSRMLSPESLSLKRSRSGRLLLPTLDFWRNQIPVYDANRNITGIREEVIQATPCRGWYFFRTITESLHLMFIKI</sequence>
<evidence type="ECO:0000313" key="3">
    <source>
        <dbReference type="EMBL" id="KAJ8753983.1"/>
    </source>
</evidence>
<dbReference type="PANTHER" id="PTHR35311">
    <property type="entry name" value="KINETOCHORE-ASSOCIATED PROTEIN KNL-2 HOMOLOG"/>
    <property type="match status" value="1"/>
</dbReference>
<evidence type="ECO:0000259" key="2">
    <source>
        <dbReference type="Pfam" id="PF09133"/>
    </source>
</evidence>
<feature type="region of interest" description="Disordered" evidence="1">
    <location>
        <begin position="416"/>
        <end position="509"/>
    </location>
</feature>
<proteinExistence type="predicted"/>
<feature type="compositionally biased region" description="Basic and acidic residues" evidence="1">
    <location>
        <begin position="490"/>
        <end position="500"/>
    </location>
</feature>
<feature type="region of interest" description="Disordered" evidence="1">
    <location>
        <begin position="537"/>
        <end position="573"/>
    </location>
</feature>